<dbReference type="PANTHER" id="PTHR43107">
    <property type="entry name" value="LONG-CHAIN FATTY ACID TRANSPORT PROTEIN"/>
    <property type="match status" value="1"/>
</dbReference>
<dbReference type="PROSITE" id="PS00455">
    <property type="entry name" value="AMP_BINDING"/>
    <property type="match status" value="1"/>
</dbReference>
<evidence type="ECO:0000256" key="7">
    <source>
        <dbReference type="ARBA" id="ARBA00048666"/>
    </source>
</evidence>
<dbReference type="OrthoDB" id="288590at2759"/>
<dbReference type="Proteomes" id="UP000267029">
    <property type="component" value="Unassembled WGS sequence"/>
</dbReference>
<evidence type="ECO:0000259" key="8">
    <source>
        <dbReference type="Pfam" id="PF00501"/>
    </source>
</evidence>
<dbReference type="PANTHER" id="PTHR43107:SF15">
    <property type="entry name" value="FATTY ACID TRANSPORT PROTEIN 3, ISOFORM A"/>
    <property type="match status" value="1"/>
</dbReference>
<organism evidence="9 10">
    <name type="scientific">Mesocestoides corti</name>
    <name type="common">Flatworm</name>
    <dbReference type="NCBI Taxonomy" id="53468"/>
    <lineage>
        <taxon>Eukaryota</taxon>
        <taxon>Metazoa</taxon>
        <taxon>Spiralia</taxon>
        <taxon>Lophotrochozoa</taxon>
        <taxon>Platyhelminthes</taxon>
        <taxon>Cestoda</taxon>
        <taxon>Eucestoda</taxon>
        <taxon>Cyclophyllidea</taxon>
        <taxon>Mesocestoididae</taxon>
        <taxon>Mesocestoides</taxon>
    </lineage>
</organism>
<dbReference type="SUPFAM" id="SSF56801">
    <property type="entry name" value="Acetyl-CoA synthetase-like"/>
    <property type="match status" value="1"/>
</dbReference>
<comment type="catalytic activity">
    <reaction evidence="5">
        <text>a very long-chain fatty acid + ATP + CoA = a very long-chain fatty acyl-CoA + AMP + diphosphate</text>
        <dbReference type="Rhea" id="RHEA:54536"/>
        <dbReference type="ChEBI" id="CHEBI:30616"/>
        <dbReference type="ChEBI" id="CHEBI:33019"/>
        <dbReference type="ChEBI" id="CHEBI:57287"/>
        <dbReference type="ChEBI" id="CHEBI:58950"/>
        <dbReference type="ChEBI" id="CHEBI:138261"/>
        <dbReference type="ChEBI" id="CHEBI:456215"/>
    </reaction>
    <physiologicalReaction direction="left-to-right" evidence="5">
        <dbReference type="Rhea" id="RHEA:54537"/>
    </physiologicalReaction>
</comment>
<dbReference type="InterPro" id="IPR000873">
    <property type="entry name" value="AMP-dep_synth/lig_dom"/>
</dbReference>
<evidence type="ECO:0000313" key="9">
    <source>
        <dbReference type="EMBL" id="VDD80513.1"/>
    </source>
</evidence>
<dbReference type="EMBL" id="UXSR01005268">
    <property type="protein sequence ID" value="VDD80513.1"/>
    <property type="molecule type" value="Genomic_DNA"/>
</dbReference>
<evidence type="ECO:0000313" key="10">
    <source>
        <dbReference type="Proteomes" id="UP000267029"/>
    </source>
</evidence>
<dbReference type="GO" id="GO:0005524">
    <property type="term" value="F:ATP binding"/>
    <property type="evidence" value="ECO:0007669"/>
    <property type="project" value="UniProtKB-KW"/>
</dbReference>
<evidence type="ECO:0000256" key="6">
    <source>
        <dbReference type="ARBA" id="ARBA00041297"/>
    </source>
</evidence>
<dbReference type="STRING" id="53468.A0A0R3UGX1"/>
<proteinExistence type="inferred from homology"/>
<dbReference type="Pfam" id="PF00501">
    <property type="entry name" value="AMP-binding"/>
    <property type="match status" value="1"/>
</dbReference>
<feature type="domain" description="AMP-dependent synthetase/ligase" evidence="8">
    <location>
        <begin position="96"/>
        <end position="465"/>
    </location>
</feature>
<gene>
    <name evidence="9" type="ORF">MCOS_LOCUS6516</name>
</gene>
<evidence type="ECO:0000256" key="3">
    <source>
        <dbReference type="ARBA" id="ARBA00022741"/>
    </source>
</evidence>
<dbReference type="GO" id="GO:0044539">
    <property type="term" value="P:long-chain fatty acid import into cell"/>
    <property type="evidence" value="ECO:0007669"/>
    <property type="project" value="TreeGrafter"/>
</dbReference>
<reference evidence="9 10" key="1">
    <citation type="submission" date="2018-10" db="EMBL/GenBank/DDBJ databases">
        <authorList>
            <consortium name="Pathogen Informatics"/>
        </authorList>
    </citation>
    <scope>NUCLEOTIDE SEQUENCE [LARGE SCALE GENOMIC DNA]</scope>
</reference>
<dbReference type="InterPro" id="IPR020845">
    <property type="entry name" value="AMP-binding_CS"/>
</dbReference>
<dbReference type="InterPro" id="IPR045851">
    <property type="entry name" value="AMP-bd_C_sf"/>
</dbReference>
<comment type="catalytic activity">
    <reaction evidence="7">
        <text>tetracosanoate + ATP + CoA = tetracosanoyl-CoA + AMP + diphosphate</text>
        <dbReference type="Rhea" id="RHEA:33639"/>
        <dbReference type="ChEBI" id="CHEBI:30616"/>
        <dbReference type="ChEBI" id="CHEBI:31014"/>
        <dbReference type="ChEBI" id="CHEBI:33019"/>
        <dbReference type="ChEBI" id="CHEBI:57287"/>
        <dbReference type="ChEBI" id="CHEBI:65052"/>
        <dbReference type="ChEBI" id="CHEBI:456215"/>
    </reaction>
    <physiologicalReaction direction="left-to-right" evidence="7">
        <dbReference type="Rhea" id="RHEA:33640"/>
    </physiologicalReaction>
</comment>
<dbReference type="GO" id="GO:0005789">
    <property type="term" value="C:endoplasmic reticulum membrane"/>
    <property type="evidence" value="ECO:0007669"/>
    <property type="project" value="TreeGrafter"/>
</dbReference>
<comment type="similarity">
    <text evidence="1">Belongs to the ATP-dependent AMP-binding enzyme family.</text>
</comment>
<name>A0A0R3UGX1_MESCO</name>
<dbReference type="Gene3D" id="3.30.300.30">
    <property type="match status" value="1"/>
</dbReference>
<dbReference type="AlphaFoldDB" id="A0A0R3UGX1"/>
<keyword evidence="3" id="KW-0547">Nucleotide-binding</keyword>
<evidence type="ECO:0000256" key="1">
    <source>
        <dbReference type="ARBA" id="ARBA00006432"/>
    </source>
</evidence>
<evidence type="ECO:0000256" key="2">
    <source>
        <dbReference type="ARBA" id="ARBA00022598"/>
    </source>
</evidence>
<sequence length="699" mass="78360">MIIVSGKYSAKIFWITLFVTKFISSCTWDVSLFSSLFLYLVTGGWRYARAVLLTIPRDLLHLNVSCSSFRALSVLFRLYLMLYLTAWRQHGLRDIFAAQVRRKGRDAVAVVHLDSKWTYGDLDDYSNRIGNFLISKGIKRQQNIVLFMETEPQYIALWLGASKVGIATGLINSNVRRDALVKCLMQLNPEAVIVGGSLVEAVMEAGIVPEGKLPKGRDVILFPPKTKTKTQWGTDLVATQITHLPLADAISASSTASPPPPTKPFALTDVLIYVFTSGTSGMPKAAIITLSRYMFMCSAIHYFCGIRPDDVMYIPLPIYHTAGGIVGVGQMLFFGVQIALRTRFSASKFWSDCIKYDCTVIQYVGETLRYLLSQPHSPEETQHKVRLATGNGVRREIWVDFVKRFGIKQVGEYYGATESNSNLANSENKVGSLGFTSIILPWAYPVILVKTDLETGEVVRDPKTGLCILCEYGEVGQLVGRIKRSSPVRNFEGYINREETSRKVISNVKCFGDKYFLSGDLLVQDELGFFYFVDRLGDTFRWRGENVSTTEVENLVAKAINFADCAVYGVKVPGNEGRAGMLALSLYDNAYGGNNNSALTEGHARADVRPEILEAELLNDLADVFGKQLPIYARPLFVRFMKALDTTDTFKFKKINMMKTGFDINATNDRIYYLNTKANVYNRLDADVYQRILVNQIRF</sequence>
<keyword evidence="2" id="KW-0436">Ligase</keyword>
<evidence type="ECO:0000256" key="5">
    <source>
        <dbReference type="ARBA" id="ARBA00036527"/>
    </source>
</evidence>
<evidence type="ECO:0000256" key="4">
    <source>
        <dbReference type="ARBA" id="ARBA00022840"/>
    </source>
</evidence>
<protein>
    <recommendedName>
        <fullName evidence="6">Long-chain-fatty-acid--CoA ligase</fullName>
    </recommendedName>
</protein>
<keyword evidence="10" id="KW-1185">Reference proteome</keyword>
<accession>A0A0R3UGX1</accession>
<dbReference type="GO" id="GO:0005324">
    <property type="term" value="F:long-chain fatty acid transmembrane transporter activity"/>
    <property type="evidence" value="ECO:0007669"/>
    <property type="project" value="TreeGrafter"/>
</dbReference>
<dbReference type="GO" id="GO:0005886">
    <property type="term" value="C:plasma membrane"/>
    <property type="evidence" value="ECO:0007669"/>
    <property type="project" value="TreeGrafter"/>
</dbReference>
<dbReference type="Gene3D" id="3.40.50.12780">
    <property type="entry name" value="N-terminal domain of ligase-like"/>
    <property type="match status" value="1"/>
</dbReference>
<dbReference type="InterPro" id="IPR042099">
    <property type="entry name" value="ANL_N_sf"/>
</dbReference>
<keyword evidence="4" id="KW-0067">ATP-binding</keyword>
<dbReference type="GO" id="GO:0004467">
    <property type="term" value="F:long-chain fatty acid-CoA ligase activity"/>
    <property type="evidence" value="ECO:0007669"/>
    <property type="project" value="TreeGrafter"/>
</dbReference>